<reference evidence="2 3" key="1">
    <citation type="submission" date="2020-08" db="EMBL/GenBank/DDBJ databases">
        <title>Genomic Encyclopedia of Type Strains, Phase IV (KMG-IV): sequencing the most valuable type-strain genomes for metagenomic binning, comparative biology and taxonomic classification.</title>
        <authorList>
            <person name="Goeker M."/>
        </authorList>
    </citation>
    <scope>NUCLEOTIDE SEQUENCE [LARGE SCALE GENOMIC DNA]</scope>
    <source>
        <strain evidence="2 3">DSM 12252</strain>
    </source>
</reference>
<evidence type="ECO:0000313" key="3">
    <source>
        <dbReference type="Proteomes" id="UP000590740"/>
    </source>
</evidence>
<dbReference type="Pfam" id="PF16949">
    <property type="entry name" value="ABC_tran_2"/>
    <property type="match status" value="1"/>
</dbReference>
<feature type="transmembrane region" description="Helical" evidence="1">
    <location>
        <begin position="492"/>
        <end position="517"/>
    </location>
</feature>
<protein>
    <submittedName>
        <fullName evidence="2">ABC-2 type transport system permease protein</fullName>
    </submittedName>
</protein>
<accession>A0A7W8DHY9</accession>
<feature type="transmembrane region" description="Helical" evidence="1">
    <location>
        <begin position="152"/>
        <end position="182"/>
    </location>
</feature>
<feature type="transmembrane region" description="Helical" evidence="1">
    <location>
        <begin position="71"/>
        <end position="97"/>
    </location>
</feature>
<feature type="transmembrane region" description="Helical" evidence="1">
    <location>
        <begin position="258"/>
        <end position="278"/>
    </location>
</feature>
<gene>
    <name evidence="2" type="ORF">HNQ65_000158</name>
</gene>
<feature type="transmembrane region" description="Helical" evidence="1">
    <location>
        <begin position="428"/>
        <end position="450"/>
    </location>
</feature>
<dbReference type="InterPro" id="IPR031599">
    <property type="entry name" value="ABC_tran_2"/>
</dbReference>
<name>A0A7W8DHY9_9BACT</name>
<feature type="transmembrane region" description="Helical" evidence="1">
    <location>
        <begin position="123"/>
        <end position="146"/>
    </location>
</feature>
<proteinExistence type="predicted"/>
<feature type="transmembrane region" description="Helical" evidence="1">
    <location>
        <begin position="31"/>
        <end position="51"/>
    </location>
</feature>
<feature type="transmembrane region" description="Helical" evidence="1">
    <location>
        <begin position="537"/>
        <end position="560"/>
    </location>
</feature>
<organism evidence="2 3">
    <name type="scientific">Prosthecobacter vanneervenii</name>
    <dbReference type="NCBI Taxonomy" id="48466"/>
    <lineage>
        <taxon>Bacteria</taxon>
        <taxon>Pseudomonadati</taxon>
        <taxon>Verrucomicrobiota</taxon>
        <taxon>Verrucomicrobiia</taxon>
        <taxon>Verrucomicrobiales</taxon>
        <taxon>Verrucomicrobiaceae</taxon>
        <taxon>Prosthecobacter</taxon>
    </lineage>
</organism>
<sequence>MTTASTTSLLARTHGRMLRHKIRQGVRENRLLGATVGGFLGLYSLAAYLLVGRGLDFIMKLPLVGPLLTERLVFLLFFFFFVMLIVSNATITGMSLFRRKDMEWQIALPLEPRSLVLWKTLEGMLLASWGLMLLSTPILLALAQSYKADARFMLAVVPALLALVTIAANVSTWLLIALVLWARRWMWKPLVLLLAVLLIQTLPVWRTSVDTLNSGDLSASLNQILKHTEICMHPLLPSSWVAETIQAAGRGIYARTGFYNLVLLANALMSILITTRVASAGYYPAWNRVMSAAPGVVSKRKATFTSTGPGRFSLWMRRMLGLDRPSYALLVKEVRTFWREPVQWGQTAIVFGLLLIYSMNLRKMGYDLQNPFWITVISHLNLLVCCLALSTLTTRFIYPQFSLEGQRLWILGLSPLPLHRVLALKLRLSASVLSIIMVVLVITSGVSLGLPGQRILFFSASIFLMSYGLTSLALSLGALVPNFRESNPARIVSGFGGTVCLIASFVYIVGGMTLLLIPSWQNLRQDAVTLLQYDNRIELAALVGLCLLTTLFGGIPYFFAKKQTKNLEYLRYL</sequence>
<evidence type="ECO:0000313" key="2">
    <source>
        <dbReference type="EMBL" id="MBB5030604.1"/>
    </source>
</evidence>
<comment type="caution">
    <text evidence="2">The sequence shown here is derived from an EMBL/GenBank/DDBJ whole genome shotgun (WGS) entry which is preliminary data.</text>
</comment>
<evidence type="ECO:0000256" key="1">
    <source>
        <dbReference type="SAM" id="Phobius"/>
    </source>
</evidence>
<dbReference type="EMBL" id="JACHIG010000001">
    <property type="protein sequence ID" value="MBB5030604.1"/>
    <property type="molecule type" value="Genomic_DNA"/>
</dbReference>
<feature type="transmembrane region" description="Helical" evidence="1">
    <location>
        <begin position="372"/>
        <end position="398"/>
    </location>
</feature>
<keyword evidence="3" id="KW-1185">Reference proteome</keyword>
<keyword evidence="1" id="KW-1133">Transmembrane helix</keyword>
<feature type="transmembrane region" description="Helical" evidence="1">
    <location>
        <begin position="456"/>
        <end position="480"/>
    </location>
</feature>
<feature type="transmembrane region" description="Helical" evidence="1">
    <location>
        <begin position="342"/>
        <end position="360"/>
    </location>
</feature>
<keyword evidence="1" id="KW-0472">Membrane</keyword>
<dbReference type="AlphaFoldDB" id="A0A7W8DHY9"/>
<keyword evidence="1" id="KW-0812">Transmembrane</keyword>
<dbReference type="RefSeq" id="WP_184337412.1">
    <property type="nucleotide sequence ID" value="NZ_JACHIG010000001.1"/>
</dbReference>
<dbReference type="Proteomes" id="UP000590740">
    <property type="component" value="Unassembled WGS sequence"/>
</dbReference>